<evidence type="ECO:0000313" key="6">
    <source>
        <dbReference type="EMBL" id="KKH51620.1"/>
    </source>
</evidence>
<dbReference type="EMBL" id="JJQM01000161">
    <property type="protein sequence ID" value="KKH51620.1"/>
    <property type="molecule type" value="Genomic_DNA"/>
</dbReference>
<dbReference type="EMBL" id="JJQG01000126">
    <property type="protein sequence ID" value="KKH35791.1"/>
    <property type="molecule type" value="Genomic_DNA"/>
</dbReference>
<evidence type="ECO:0000313" key="5">
    <source>
        <dbReference type="EMBL" id="KKH51102.1"/>
    </source>
</evidence>
<dbReference type="Proteomes" id="UP000034842">
    <property type="component" value="Unassembled WGS sequence"/>
</dbReference>
<dbReference type="EMBL" id="JJRA01000143">
    <property type="protein sequence ID" value="KKI00667.1"/>
    <property type="molecule type" value="Genomic_DNA"/>
</dbReference>
<dbReference type="EMBL" id="JJQX01000202">
    <property type="protein sequence ID" value="KKH90542.1"/>
    <property type="molecule type" value="Genomic_DNA"/>
</dbReference>
<dbReference type="AlphaFoldDB" id="A0A0F8PE95"/>
<dbReference type="Gene3D" id="3.30.2310.20">
    <property type="entry name" value="RelE-like"/>
    <property type="match status" value="1"/>
</dbReference>
<dbReference type="PATRIC" id="fig|2209.51.peg.4379"/>
<dbReference type="EMBL" id="JJQR01000110">
    <property type="protein sequence ID" value="KKH73582.1"/>
    <property type="molecule type" value="Genomic_DNA"/>
</dbReference>
<evidence type="ECO:0008006" key="34">
    <source>
        <dbReference type="Google" id="ProtNLM"/>
    </source>
</evidence>
<evidence type="ECO:0000313" key="9">
    <source>
        <dbReference type="EMBL" id="KKH65306.1"/>
    </source>
</evidence>
<evidence type="ECO:0000313" key="15">
    <source>
        <dbReference type="EMBL" id="KKH90542.1"/>
    </source>
</evidence>
<dbReference type="Proteomes" id="UP000034872">
    <property type="component" value="Unassembled WGS sequence"/>
</dbReference>
<evidence type="ECO:0000313" key="19">
    <source>
        <dbReference type="Proteomes" id="UP000033814"/>
    </source>
</evidence>
<evidence type="ECO:0000313" key="13">
    <source>
        <dbReference type="EMBL" id="KKH80415.1"/>
    </source>
</evidence>
<dbReference type="EMBL" id="JJOR01000031">
    <property type="protein sequence ID" value="KKG07281.1"/>
    <property type="molecule type" value="Genomic_DNA"/>
</dbReference>
<proteinExistence type="predicted"/>
<evidence type="ECO:0000313" key="24">
    <source>
        <dbReference type="Proteomes" id="UP000034040"/>
    </source>
</evidence>
<evidence type="ECO:0000313" key="28">
    <source>
        <dbReference type="Proteomes" id="UP000034692"/>
    </source>
</evidence>
<name>A0A0F8PE95_METMZ</name>
<dbReference type="Proteomes" id="UP000034937">
    <property type="component" value="Unassembled WGS sequence"/>
</dbReference>
<dbReference type="EMBL" id="JJQJ01000070">
    <property type="protein sequence ID" value="KKH51102.1"/>
    <property type="molecule type" value="Genomic_DNA"/>
</dbReference>
<keyword evidence="1" id="KW-1277">Toxin-antitoxin system</keyword>
<dbReference type="EMBL" id="JJQH01000145">
    <property type="protein sequence ID" value="KKH37107.1"/>
    <property type="molecule type" value="Genomic_DNA"/>
</dbReference>
<organism evidence="6 25">
    <name type="scientific">Methanosarcina mazei</name>
    <name type="common">Methanosarcina frisia</name>
    <dbReference type="NCBI Taxonomy" id="2209"/>
    <lineage>
        <taxon>Archaea</taxon>
        <taxon>Methanobacteriati</taxon>
        <taxon>Methanobacteriota</taxon>
        <taxon>Stenosarchaea group</taxon>
        <taxon>Methanomicrobia</taxon>
        <taxon>Methanosarcinales</taxon>
        <taxon>Methanosarcinaceae</taxon>
        <taxon>Methanosarcina</taxon>
    </lineage>
</organism>
<sequence>MYKLLVKGKLLKELRKLNKKNHVLFEAVFKKADEICINPQHYKNLNYPLNKYKRVHIDSNFVLCFSVDEKAQTVTLVKLAHHKDAY</sequence>
<dbReference type="Proteomes" id="UP000033864">
    <property type="component" value="Unassembled WGS sequence"/>
</dbReference>
<evidence type="ECO:0000313" key="27">
    <source>
        <dbReference type="Proteomes" id="UP000034668"/>
    </source>
</evidence>
<dbReference type="EMBL" id="JJQV01000153">
    <property type="protein sequence ID" value="KKH79720.1"/>
    <property type="molecule type" value="Genomic_DNA"/>
</dbReference>
<comment type="caution">
    <text evidence="6">The sequence shown here is derived from an EMBL/GenBank/DDBJ whole genome shotgun (WGS) entry which is preliminary data.</text>
</comment>
<dbReference type="Proteomes" id="UP000033885">
    <property type="component" value="Unassembled WGS sequence"/>
</dbReference>
<evidence type="ECO:0000313" key="12">
    <source>
        <dbReference type="EMBL" id="KKH79720.1"/>
    </source>
</evidence>
<dbReference type="InterPro" id="IPR007712">
    <property type="entry name" value="RelE/ParE_toxin"/>
</dbReference>
<evidence type="ECO:0000313" key="23">
    <source>
        <dbReference type="Proteomes" id="UP000034021"/>
    </source>
</evidence>
<evidence type="ECO:0000313" key="7">
    <source>
        <dbReference type="EMBL" id="KKH61428.1"/>
    </source>
</evidence>
<evidence type="ECO:0000313" key="25">
    <source>
        <dbReference type="Proteomes" id="UP000034232"/>
    </source>
</evidence>
<evidence type="ECO:0000313" key="22">
    <source>
        <dbReference type="Proteomes" id="UP000033933"/>
    </source>
</evidence>
<evidence type="ECO:0000313" key="10">
    <source>
        <dbReference type="EMBL" id="KKH73567.1"/>
    </source>
</evidence>
<evidence type="ECO:0000313" key="20">
    <source>
        <dbReference type="Proteomes" id="UP000033864"/>
    </source>
</evidence>
<evidence type="ECO:0000256" key="1">
    <source>
        <dbReference type="ARBA" id="ARBA00022649"/>
    </source>
</evidence>
<dbReference type="RefSeq" id="WP_048041901.1">
    <property type="nucleotide sequence ID" value="NZ_JJOR01000031.1"/>
</dbReference>
<dbReference type="EMBL" id="JJQS01000099">
    <property type="protein sequence ID" value="KKH73567.1"/>
    <property type="molecule type" value="Genomic_DNA"/>
</dbReference>
<dbReference type="EMBL" id="JJQP01000289">
    <property type="protein sequence ID" value="KKH61428.1"/>
    <property type="molecule type" value="Genomic_DNA"/>
</dbReference>
<accession>A0A0F8PE95</accession>
<dbReference type="Proteomes" id="UP000034925">
    <property type="component" value="Unassembled WGS sequence"/>
</dbReference>
<dbReference type="Proteomes" id="UP000034040">
    <property type="component" value="Unassembled WGS sequence"/>
</dbReference>
<reference evidence="19 20" key="1">
    <citation type="journal article" date="2015" name="ISME J.">
        <title>Genomic and phenotypic differentiation among Methanosarcina mazei populations from Columbia River sediment.</title>
        <authorList>
            <person name="Youngblut N.D."/>
            <person name="Wirth J.S."/>
            <person name="Henriksen J.R."/>
            <person name="Smith M."/>
            <person name="Simon H."/>
            <person name="Metcalf W.W."/>
            <person name="Whitaker R.J."/>
        </authorList>
    </citation>
    <scope>NUCLEOTIDE SEQUENCE [LARGE SCALE GENOMIC DNA]</scope>
    <source>
        <strain evidence="3 29">1.H.A.1A.1</strain>
        <strain evidence="4 23">1.H.A.1A.3</strain>
        <strain evidence="5 20">1.H.A.1A.6</strain>
        <strain evidence="6 25">1.H.A.2.3</strain>
        <strain evidence="9 28">1.H.A.2.7</strain>
        <strain evidence="7">1.H.A.2.8</strain>
        <strain evidence="8 22">1.H.M.0.1</strain>
        <strain evidence="11 32">1.H.M.1A.1</strain>
        <strain evidence="10 24">1.H.M.1A.2</strain>
        <strain evidence="13 30">1.H.M.1A.3</strain>
        <strain evidence="12 19">1.H.M.2.2</strain>
        <strain evidence="14 33">1.H.M.2.3</strain>
        <strain evidence="15 27">1.H.M.2.4</strain>
        <strain evidence="16 31">1.H.T.2.1</strain>
        <strain evidence="17 21">1.H.T.2.3</strain>
        <strain evidence="18 26">1.H.T.2.5</strain>
        <strain evidence="2">2.F.A.2.3</strain>
    </source>
</reference>
<dbReference type="Proteomes" id="UP000034232">
    <property type="component" value="Unassembled WGS sequence"/>
</dbReference>
<dbReference type="Proteomes" id="UP000033814">
    <property type="component" value="Unassembled WGS sequence"/>
</dbReference>
<dbReference type="EMBL" id="JJQT01000071">
    <property type="protein sequence ID" value="KKH80415.1"/>
    <property type="molecule type" value="Genomic_DNA"/>
</dbReference>
<evidence type="ECO:0000313" key="3">
    <source>
        <dbReference type="EMBL" id="KKH35791.1"/>
    </source>
</evidence>
<gene>
    <name evidence="2" type="ORF">DU31_19820</name>
    <name evidence="4" type="ORF">DU50_20205</name>
    <name evidence="3" type="ORF">DU54_19820</name>
    <name evidence="7" type="ORF">DU73_00620</name>
    <name evidence="9" type="ORF">DU75_20805</name>
    <name evidence="6" type="ORF">DU76_19820</name>
    <name evidence="10" type="ORF">DU77_19495</name>
    <name evidence="13" type="ORF">DU78_01475</name>
    <name evidence="15" type="ORF">DU79_02220</name>
    <name evidence="17" type="ORF">DU81_18845</name>
    <name evidence="12" type="ORF">DU82_19655</name>
    <name evidence="18" type="ORF">DU83_19395</name>
    <name evidence="16" type="ORF">DU84_19600</name>
    <name evidence="5" type="ORF">DU85_00225</name>
    <name evidence="11" type="ORF">DU86_19440</name>
    <name evidence="8" type="ORF">DU87_08085</name>
    <name evidence="14" type="ORF">DU88_18850</name>
</gene>
<dbReference type="Proteomes" id="UP000033933">
    <property type="component" value="Unassembled WGS sequence"/>
</dbReference>
<dbReference type="EMBL" id="JJRB01000039">
    <property type="protein sequence ID" value="KKI04979.1"/>
    <property type="molecule type" value="Genomic_DNA"/>
</dbReference>
<dbReference type="EMBL" id="JJQZ01000018">
    <property type="protein sequence ID" value="KKH99290.1"/>
    <property type="molecule type" value="Genomic_DNA"/>
</dbReference>
<dbReference type="Proteomes" id="UP000034547">
    <property type="component" value="Unassembled WGS sequence"/>
</dbReference>
<dbReference type="Proteomes" id="UP000034142">
    <property type="component" value="Unassembled WGS sequence"/>
</dbReference>
<evidence type="ECO:0000313" key="8">
    <source>
        <dbReference type="EMBL" id="KKH64665.1"/>
    </source>
</evidence>
<dbReference type="EMBL" id="JJQQ01000144">
    <property type="protein sequence ID" value="KKH64665.1"/>
    <property type="molecule type" value="Genomic_DNA"/>
</dbReference>
<evidence type="ECO:0000313" key="29">
    <source>
        <dbReference type="Proteomes" id="UP000034758"/>
    </source>
</evidence>
<evidence type="ECO:0000313" key="26">
    <source>
        <dbReference type="Proteomes" id="UP000034547"/>
    </source>
</evidence>
<evidence type="ECO:0000313" key="31">
    <source>
        <dbReference type="Proteomes" id="UP000034872"/>
    </source>
</evidence>
<evidence type="ECO:0000313" key="32">
    <source>
        <dbReference type="Proteomes" id="UP000034925"/>
    </source>
</evidence>
<dbReference type="Pfam" id="PF05016">
    <property type="entry name" value="ParE_toxin"/>
    <property type="match status" value="1"/>
</dbReference>
<dbReference type="Proteomes" id="UP000034021">
    <property type="component" value="Unassembled WGS sequence"/>
</dbReference>
<evidence type="ECO:0000313" key="17">
    <source>
        <dbReference type="EMBL" id="KKI00667.1"/>
    </source>
</evidence>
<evidence type="ECO:0000313" key="30">
    <source>
        <dbReference type="Proteomes" id="UP000034842"/>
    </source>
</evidence>
<evidence type="ECO:0000313" key="14">
    <source>
        <dbReference type="EMBL" id="KKH85832.1"/>
    </source>
</evidence>
<evidence type="ECO:0000313" key="2">
    <source>
        <dbReference type="EMBL" id="KKG07281.1"/>
    </source>
</evidence>
<dbReference type="Proteomes" id="UP000034758">
    <property type="component" value="Unassembled WGS sequence"/>
</dbReference>
<dbReference type="Proteomes" id="UP000034692">
    <property type="component" value="Unassembled WGS sequence"/>
</dbReference>
<dbReference type="Proteomes" id="UP000034668">
    <property type="component" value="Unassembled WGS sequence"/>
</dbReference>
<evidence type="ECO:0000313" key="21">
    <source>
        <dbReference type="Proteomes" id="UP000033885"/>
    </source>
</evidence>
<evidence type="ECO:0000313" key="4">
    <source>
        <dbReference type="EMBL" id="KKH37107.1"/>
    </source>
</evidence>
<dbReference type="EMBL" id="JJQW01000107">
    <property type="protein sequence ID" value="KKH85832.1"/>
    <property type="molecule type" value="Genomic_DNA"/>
</dbReference>
<evidence type="ECO:0000313" key="16">
    <source>
        <dbReference type="EMBL" id="KKH99290.1"/>
    </source>
</evidence>
<evidence type="ECO:0000313" key="33">
    <source>
        <dbReference type="Proteomes" id="UP000034937"/>
    </source>
</evidence>
<dbReference type="InterPro" id="IPR035093">
    <property type="entry name" value="RelE/ParE_toxin_dom_sf"/>
</dbReference>
<dbReference type="SUPFAM" id="SSF143011">
    <property type="entry name" value="RelE-like"/>
    <property type="match status" value="1"/>
</dbReference>
<protein>
    <recommendedName>
        <fullName evidence="34">Addiction module toxin RelE</fullName>
    </recommendedName>
</protein>
<evidence type="ECO:0000313" key="11">
    <source>
        <dbReference type="EMBL" id="KKH73582.1"/>
    </source>
</evidence>
<evidence type="ECO:0000313" key="18">
    <source>
        <dbReference type="EMBL" id="KKI04979.1"/>
    </source>
</evidence>
<dbReference type="EMBL" id="JJQO01000137">
    <property type="protein sequence ID" value="KKH65306.1"/>
    <property type="molecule type" value="Genomic_DNA"/>
</dbReference>